<evidence type="ECO:0000256" key="2">
    <source>
        <dbReference type="ARBA" id="ARBA00004496"/>
    </source>
</evidence>
<evidence type="ECO:0000256" key="4">
    <source>
        <dbReference type="ARBA" id="ARBA00022801"/>
    </source>
</evidence>
<comment type="subcellular location">
    <subcellularLocation>
        <location evidence="2">Cytoplasm</location>
    </subcellularLocation>
    <subcellularLocation>
        <location evidence="1">Nucleus</location>
    </subcellularLocation>
</comment>
<accession>A0A7J6H891</accession>
<dbReference type="GO" id="GO:0005634">
    <property type="term" value="C:nucleus"/>
    <property type="evidence" value="ECO:0007669"/>
    <property type="project" value="UniProtKB-SubCell"/>
</dbReference>
<evidence type="ECO:0000256" key="6">
    <source>
        <dbReference type="ARBA" id="ARBA00023242"/>
    </source>
</evidence>
<proteinExistence type="predicted"/>
<evidence type="ECO:0000256" key="1">
    <source>
        <dbReference type="ARBA" id="ARBA00004123"/>
    </source>
</evidence>
<organism evidence="9 10">
    <name type="scientific">Cannabis sativa</name>
    <name type="common">Hemp</name>
    <name type="synonym">Marijuana</name>
    <dbReference type="NCBI Taxonomy" id="3483"/>
    <lineage>
        <taxon>Eukaryota</taxon>
        <taxon>Viridiplantae</taxon>
        <taxon>Streptophyta</taxon>
        <taxon>Embryophyta</taxon>
        <taxon>Tracheophyta</taxon>
        <taxon>Spermatophyta</taxon>
        <taxon>Magnoliopsida</taxon>
        <taxon>eudicotyledons</taxon>
        <taxon>Gunneridae</taxon>
        <taxon>Pentapetalae</taxon>
        <taxon>rosids</taxon>
        <taxon>fabids</taxon>
        <taxon>Rosales</taxon>
        <taxon>Cannabaceae</taxon>
        <taxon>Cannabis</taxon>
    </lineage>
</organism>
<dbReference type="Gene3D" id="3.40.50.1820">
    <property type="entry name" value="alpha/beta hydrolase"/>
    <property type="match status" value="2"/>
</dbReference>
<dbReference type="InterPro" id="IPR002921">
    <property type="entry name" value="Fungal_lipase-type"/>
</dbReference>
<dbReference type="InterPro" id="IPR041266">
    <property type="entry name" value="EDS1_EP"/>
</dbReference>
<evidence type="ECO:0000313" key="9">
    <source>
        <dbReference type="EMBL" id="KAF4390679.1"/>
    </source>
</evidence>
<dbReference type="PANTHER" id="PTHR46898:SF3">
    <property type="entry name" value="FUNGAL LIPASE-LIKE DOMAIN-CONTAINING PROTEIN"/>
    <property type="match status" value="1"/>
</dbReference>
<evidence type="ECO:0000313" key="10">
    <source>
        <dbReference type="Proteomes" id="UP000583929"/>
    </source>
</evidence>
<evidence type="ECO:0000256" key="3">
    <source>
        <dbReference type="ARBA" id="ARBA00022490"/>
    </source>
</evidence>
<feature type="domain" description="Fungal lipase-type" evidence="7">
    <location>
        <begin position="737"/>
        <end position="822"/>
    </location>
</feature>
<keyword evidence="3" id="KW-0963">Cytoplasm</keyword>
<dbReference type="GO" id="GO:0052689">
    <property type="term" value="F:carboxylic ester hydrolase activity"/>
    <property type="evidence" value="ECO:0007669"/>
    <property type="project" value="InterPro"/>
</dbReference>
<feature type="domain" description="EDS1 EP" evidence="8">
    <location>
        <begin position="965"/>
        <end position="1179"/>
    </location>
</feature>
<evidence type="ECO:0008006" key="11">
    <source>
        <dbReference type="Google" id="ProtNLM"/>
    </source>
</evidence>
<protein>
    <recommendedName>
        <fullName evidence="11">Senescence-associated carboxylesterase 101</fullName>
    </recommendedName>
</protein>
<gene>
    <name evidence="9" type="ORF">G4B88_015569</name>
</gene>
<comment type="caution">
    <text evidence="9">The sequence shown here is derived from an EMBL/GenBank/DDBJ whole genome shotgun (WGS) entry which is preliminary data.</text>
</comment>
<evidence type="ECO:0000259" key="7">
    <source>
        <dbReference type="Pfam" id="PF01764"/>
    </source>
</evidence>
<evidence type="ECO:0000259" key="8">
    <source>
        <dbReference type="Pfam" id="PF18117"/>
    </source>
</evidence>
<dbReference type="SUPFAM" id="SSF53474">
    <property type="entry name" value="alpha/beta-Hydrolases"/>
    <property type="match status" value="2"/>
</dbReference>
<dbReference type="Proteomes" id="UP000583929">
    <property type="component" value="Unassembled WGS sequence"/>
</dbReference>
<name>A0A7J6H891_CANSA</name>
<keyword evidence="4" id="KW-0378">Hydrolase</keyword>
<dbReference type="EMBL" id="JAATIQ010000062">
    <property type="protein sequence ID" value="KAF4390679.1"/>
    <property type="molecule type" value="Genomic_DNA"/>
</dbReference>
<keyword evidence="5" id="KW-0611">Plant defense</keyword>
<keyword evidence="6" id="KW-0539">Nucleus</keyword>
<dbReference type="InterPro" id="IPR044603">
    <property type="entry name" value="SAG101-like"/>
</dbReference>
<evidence type="ECO:0000256" key="5">
    <source>
        <dbReference type="ARBA" id="ARBA00022821"/>
    </source>
</evidence>
<keyword evidence="10" id="KW-1185">Reference proteome</keyword>
<dbReference type="GO" id="GO:0006629">
    <property type="term" value="P:lipid metabolic process"/>
    <property type="evidence" value="ECO:0007669"/>
    <property type="project" value="InterPro"/>
</dbReference>
<dbReference type="PANTHER" id="PTHR46898">
    <property type="entry name" value="SENESCENCE-ASSOCIATED CARBOXYLESTERASE 101"/>
    <property type="match status" value="1"/>
</dbReference>
<reference evidence="9 10" key="1">
    <citation type="journal article" date="2020" name="bioRxiv">
        <title>Sequence and annotation of 42 cannabis genomes reveals extensive copy number variation in cannabinoid synthesis and pathogen resistance genes.</title>
        <authorList>
            <person name="Mckernan K.J."/>
            <person name="Helbert Y."/>
            <person name="Kane L.T."/>
            <person name="Ebling H."/>
            <person name="Zhang L."/>
            <person name="Liu B."/>
            <person name="Eaton Z."/>
            <person name="Mclaughlin S."/>
            <person name="Kingan S."/>
            <person name="Baybayan P."/>
            <person name="Concepcion G."/>
            <person name="Jordan M."/>
            <person name="Riva A."/>
            <person name="Barbazuk W."/>
            <person name="Harkins T."/>
        </authorList>
    </citation>
    <scope>NUCLEOTIDE SEQUENCE [LARGE SCALE GENOMIC DNA]</scope>
    <source>
        <strain evidence="10">cv. Jamaican Lion 4</strain>
        <tissue evidence="9">Leaf</tissue>
    </source>
</reference>
<dbReference type="Pfam" id="PF18117">
    <property type="entry name" value="EDS1_EP"/>
    <property type="match status" value="2"/>
</dbReference>
<sequence length="1193" mass="137003">MNQCLFSSGSEMANLVVGSDFPQQSWKKIMELSNGISSSFQGLKFEKYQVGKFTIIAFATSPSFAKEKLQQGSNLVPSSSPTVKESFDLFESLTQKTHFSINEAAITLFNQYLKELSQLKNKIDPSMPLIVTGCSLGGSIASLFTLLLLESGVFTKDRDKRKLLCITFGSPLIGDSFLQNTLAKFSWNSYFLHLASDKDPVPRIFKDLKPFGTFLLCSESGCSCFEDPETISHLLVETAPSQEAANRNPFQEMQHLFDYEKILNRLRSKALCKLNSDADSASNPFKASIITQLSAIGITTTQPQHDNQLKIDELAEKMEKQQRKFLMGRNKSLIMLKKLPAIKKYMAQIEWYKYWAKDKEIGYYDSYKKKLFKADMDVEEFRKKLTNYWIDMVEEEEKKPHKGLFGSKRFLFAATNYRRMVEPLHIAKYYKKDGRNYEEEGRDRHLILLEQWQKGSKEQKNTPNDKKKKLINDSLTEDSCFWAKVEESILTCRLLKETESSSVEEKKSCKEKLKLFEDYVFDLLKNYAVSPEIFLKGSSFSLWWKDYKEVMGRNYNSPLTNFMNTHKFSSGSEMENLVVGSDFPQQSWKKIIELCNGIPSSFQGLKFEEHRVGKLNLIAFATSPSFAKEKLQQGPDLVPSSSPTVKESFDLFESLSRKNHFSINKAVITLFKQNLNELSQLKNKILVTKLLVGDVTLTADVVSTTLLEIDSIKQLSSMFDIDQALLTSFLRFILQIQINPSIPLIVTGGSLGGSIASLFTLLLLESGIFTKNGNKDKCKLLCITFGSPLIGDSCLQNTLAKFSWNSYFLHLVSDKDPVPRIFEDLKPFGTFLLCSESGCSCFEDSETISDLLVETAPSQEAANQNPIQGMQQLFDYQQILDRLWGKALCKLNSNADSASSPFKASIITQLSAIGITTTQPQHENQLNIADLVEKMEKQQRKFLMGRNKSLIMLKKLSVIKIFMAYIEWYKYWANDKEIGYYDSYKKKLFKTDMDVDEFCKKLTNYWIDMVDEEEKKPHKGLFSSKIFLLAATNYRRMVEPLHIAKYYKKDGRNYEEEGRDRHFILLEQWQKGPKEQKNTPNDKKKKLINDSLTEDSCFWAKVEESILTCRLLKETESSSVEEKKSCKEKLKLFEDYVFDLLKNYAVSPEIFLKGSSFSLWWKDYKEVMGRNYNSPLTNFMNTHKYEDYAKGNF</sequence>
<dbReference type="GO" id="GO:0006952">
    <property type="term" value="P:defense response"/>
    <property type="evidence" value="ECO:0007669"/>
    <property type="project" value="UniProtKB-KW"/>
</dbReference>
<dbReference type="Pfam" id="PF01764">
    <property type="entry name" value="Lipase_3"/>
    <property type="match status" value="2"/>
</dbReference>
<dbReference type="GO" id="GO:0005737">
    <property type="term" value="C:cytoplasm"/>
    <property type="evidence" value="ECO:0007669"/>
    <property type="project" value="UniProtKB-SubCell"/>
</dbReference>
<dbReference type="AlphaFoldDB" id="A0A7J6H891"/>
<feature type="domain" description="EDS1 EP" evidence="8">
    <location>
        <begin position="347"/>
        <end position="562"/>
    </location>
</feature>
<feature type="domain" description="Fungal lipase-type" evidence="7">
    <location>
        <begin position="91"/>
        <end position="206"/>
    </location>
</feature>
<dbReference type="InterPro" id="IPR029058">
    <property type="entry name" value="AB_hydrolase_fold"/>
</dbReference>